<sequence>MNTYKKPLVLGINQDAPRDGMPLDTRLDRFGQNTGNLLFGEALFQVVGNSQRASYHYGVREIEAADVVVVAAANWINPHSDFGGIAQRLRSHGKPVVLVGIGLQQPSLELSDLKDGTRALLDLAAETSGAISTRGHRTAELLRGWGYANVMATGCPSLLLSDGKFTSHVFTPEPTPENTVLMGTRHLLHRTSPVQDEIYRTAYQSGSDIVMQSELADMYFILGEPRDDDLGAKANATLSASYGEPDIAAIRKYLVEHGHVFFHARDWRSYLQRKEYVVGTRVHGVIATILSGRRGILLNHDPRTAELAEIMGIPSVSLEDVGPISFERIAELIKDADFDQTRRRFAEYHANFARFFAANGLPMRAPNRLFGE</sequence>
<dbReference type="InterPro" id="IPR007345">
    <property type="entry name" value="Polysacch_pyruvyl_Trfase"/>
</dbReference>
<evidence type="ECO:0000313" key="3">
    <source>
        <dbReference type="Proteomes" id="UP000182944"/>
    </source>
</evidence>
<dbReference type="Proteomes" id="UP000182944">
    <property type="component" value="Unassembled WGS sequence"/>
</dbReference>
<feature type="domain" description="Polysaccharide pyruvyl transferase" evidence="1">
    <location>
        <begin position="53"/>
        <end position="302"/>
    </location>
</feature>
<evidence type="ECO:0000259" key="1">
    <source>
        <dbReference type="Pfam" id="PF04230"/>
    </source>
</evidence>
<protein>
    <submittedName>
        <fullName evidence="2">Polysaccharide pyruvyl transferase</fullName>
    </submittedName>
</protein>
<accession>A0A1H2UIG4</accession>
<dbReference type="EMBL" id="FNNA01000001">
    <property type="protein sequence ID" value="SDW55966.1"/>
    <property type="molecule type" value="Genomic_DNA"/>
</dbReference>
<keyword evidence="3" id="KW-1185">Reference proteome</keyword>
<dbReference type="AlphaFoldDB" id="A0A1H2UIG4"/>
<reference evidence="3" key="1">
    <citation type="submission" date="2016-10" db="EMBL/GenBank/DDBJ databases">
        <authorList>
            <person name="Varghese N."/>
            <person name="Submissions S."/>
        </authorList>
    </citation>
    <scope>NUCLEOTIDE SEQUENCE [LARGE SCALE GENOMIC DNA]</scope>
    <source>
        <strain evidence="3">DSM 29303</strain>
    </source>
</reference>
<organism evidence="2 3">
    <name type="scientific">Paracoccus sanguinis</name>
    <dbReference type="NCBI Taxonomy" id="1545044"/>
    <lineage>
        <taxon>Bacteria</taxon>
        <taxon>Pseudomonadati</taxon>
        <taxon>Pseudomonadota</taxon>
        <taxon>Alphaproteobacteria</taxon>
        <taxon>Rhodobacterales</taxon>
        <taxon>Paracoccaceae</taxon>
        <taxon>Paracoccus</taxon>
    </lineage>
</organism>
<gene>
    <name evidence="2" type="ORF">SAMN05444276_1011295</name>
</gene>
<dbReference type="GO" id="GO:0016740">
    <property type="term" value="F:transferase activity"/>
    <property type="evidence" value="ECO:0007669"/>
    <property type="project" value="UniProtKB-KW"/>
</dbReference>
<name>A0A1H2UIG4_9RHOB</name>
<proteinExistence type="predicted"/>
<dbReference type="Pfam" id="PF04230">
    <property type="entry name" value="PS_pyruv_trans"/>
    <property type="match status" value="1"/>
</dbReference>
<dbReference type="RefSeq" id="WP_036732231.1">
    <property type="nucleotide sequence ID" value="NZ_FNNA01000001.1"/>
</dbReference>
<evidence type="ECO:0000313" key="2">
    <source>
        <dbReference type="EMBL" id="SDW55966.1"/>
    </source>
</evidence>
<keyword evidence="2" id="KW-0808">Transferase</keyword>